<dbReference type="EMBL" id="GBXM01076775">
    <property type="protein sequence ID" value="JAH31802.1"/>
    <property type="molecule type" value="Transcribed_RNA"/>
</dbReference>
<organism evidence="2">
    <name type="scientific">Anguilla anguilla</name>
    <name type="common">European freshwater eel</name>
    <name type="synonym">Muraena anguilla</name>
    <dbReference type="NCBI Taxonomy" id="7936"/>
    <lineage>
        <taxon>Eukaryota</taxon>
        <taxon>Metazoa</taxon>
        <taxon>Chordata</taxon>
        <taxon>Craniata</taxon>
        <taxon>Vertebrata</taxon>
        <taxon>Euteleostomi</taxon>
        <taxon>Actinopterygii</taxon>
        <taxon>Neopterygii</taxon>
        <taxon>Teleostei</taxon>
        <taxon>Anguilliformes</taxon>
        <taxon>Anguillidae</taxon>
        <taxon>Anguilla</taxon>
    </lineage>
</organism>
<evidence type="ECO:0000256" key="1">
    <source>
        <dbReference type="SAM" id="MobiDB-lite"/>
    </source>
</evidence>
<reference evidence="2" key="2">
    <citation type="journal article" date="2015" name="Fish Shellfish Immunol.">
        <title>Early steps in the European eel (Anguilla anguilla)-Vibrio vulnificus interaction in the gills: Role of the RtxA13 toxin.</title>
        <authorList>
            <person name="Callol A."/>
            <person name="Pajuelo D."/>
            <person name="Ebbesson L."/>
            <person name="Teles M."/>
            <person name="MacKenzie S."/>
            <person name="Amaro C."/>
        </authorList>
    </citation>
    <scope>NUCLEOTIDE SEQUENCE</scope>
</reference>
<sequence>MEFINSNTKNEVQNPLFPRVKLNCMGNAHVPYSMFGKGQNYTLKEFKKQSNKQKEKVARRKPFSGQQHSCKTSTCSRGPQQP</sequence>
<proteinExistence type="predicted"/>
<accession>A0A0E9RSK3</accession>
<name>A0A0E9RSK3_ANGAN</name>
<feature type="compositionally biased region" description="Basic and acidic residues" evidence="1">
    <location>
        <begin position="47"/>
        <end position="56"/>
    </location>
</feature>
<protein>
    <submittedName>
        <fullName evidence="2">Uncharacterized protein</fullName>
    </submittedName>
</protein>
<feature type="region of interest" description="Disordered" evidence="1">
    <location>
        <begin position="47"/>
        <end position="82"/>
    </location>
</feature>
<feature type="compositionally biased region" description="Polar residues" evidence="1">
    <location>
        <begin position="64"/>
        <end position="82"/>
    </location>
</feature>
<dbReference type="AlphaFoldDB" id="A0A0E9RSK3"/>
<reference evidence="2" key="1">
    <citation type="submission" date="2014-11" db="EMBL/GenBank/DDBJ databases">
        <authorList>
            <person name="Amaro Gonzalez C."/>
        </authorList>
    </citation>
    <scope>NUCLEOTIDE SEQUENCE</scope>
</reference>
<evidence type="ECO:0000313" key="2">
    <source>
        <dbReference type="EMBL" id="JAH31802.1"/>
    </source>
</evidence>